<evidence type="ECO:0008006" key="3">
    <source>
        <dbReference type="Google" id="ProtNLM"/>
    </source>
</evidence>
<name>A0ABX0H931_9BACT</name>
<sequence length="85" mass="10119">METYFRINFTTKKLPSGNVQVKFQVLDSLKPSYGYLLVGGDYSDQEIVDEIKKRLSQRSHSKMDLLRFTFKNEWKDDHQFFLYSA</sequence>
<dbReference type="Proteomes" id="UP000649799">
    <property type="component" value="Unassembled WGS sequence"/>
</dbReference>
<proteinExistence type="predicted"/>
<dbReference type="RefSeq" id="WP_166145037.1">
    <property type="nucleotide sequence ID" value="NZ_JAANYN010000002.1"/>
</dbReference>
<keyword evidence="2" id="KW-1185">Reference proteome</keyword>
<comment type="caution">
    <text evidence="1">The sequence shown here is derived from an EMBL/GenBank/DDBJ whole genome shotgun (WGS) entry which is preliminary data.</text>
</comment>
<gene>
    <name evidence="1" type="ORF">G9Q97_07885</name>
</gene>
<evidence type="ECO:0000313" key="1">
    <source>
        <dbReference type="EMBL" id="NHE56731.1"/>
    </source>
</evidence>
<dbReference type="EMBL" id="JAANYN010000002">
    <property type="protein sequence ID" value="NHE56731.1"/>
    <property type="molecule type" value="Genomic_DNA"/>
</dbReference>
<evidence type="ECO:0000313" key="2">
    <source>
        <dbReference type="Proteomes" id="UP000649799"/>
    </source>
</evidence>
<organism evidence="1 2">
    <name type="scientific">Cyclobacterium plantarum</name>
    <dbReference type="NCBI Taxonomy" id="2716263"/>
    <lineage>
        <taxon>Bacteria</taxon>
        <taxon>Pseudomonadati</taxon>
        <taxon>Bacteroidota</taxon>
        <taxon>Cytophagia</taxon>
        <taxon>Cytophagales</taxon>
        <taxon>Cyclobacteriaceae</taxon>
        <taxon>Cyclobacterium</taxon>
    </lineage>
</organism>
<accession>A0ABX0H931</accession>
<protein>
    <recommendedName>
        <fullName evidence="3">DUF695 domain-containing protein</fullName>
    </recommendedName>
</protein>
<reference evidence="1 2" key="1">
    <citation type="submission" date="2020-03" db="EMBL/GenBank/DDBJ databases">
        <title>Cyclobacterium plantarum sp. nov., a marine bacterium isolated from a coastal-marine wetland.</title>
        <authorList>
            <person name="Sanchez-Porro C."/>
            <person name="Ventosa A."/>
            <person name="Amoozegar M."/>
        </authorList>
    </citation>
    <scope>NUCLEOTIDE SEQUENCE [LARGE SCALE GENOMIC DNA]</scope>
    <source>
        <strain evidence="1 2">GBPx2</strain>
    </source>
</reference>